<keyword evidence="5" id="KW-0805">Transcription regulation</keyword>
<feature type="domain" description="BHLH" evidence="9">
    <location>
        <begin position="101"/>
        <end position="153"/>
    </location>
</feature>
<organism evidence="10 11">
    <name type="scientific">Ridgeia piscesae</name>
    <name type="common">Tubeworm</name>
    <dbReference type="NCBI Taxonomy" id="27915"/>
    <lineage>
        <taxon>Eukaryota</taxon>
        <taxon>Metazoa</taxon>
        <taxon>Spiralia</taxon>
        <taxon>Lophotrochozoa</taxon>
        <taxon>Annelida</taxon>
        <taxon>Polychaeta</taxon>
        <taxon>Sedentaria</taxon>
        <taxon>Canalipalpata</taxon>
        <taxon>Sabellida</taxon>
        <taxon>Siboglinidae</taxon>
        <taxon>Ridgeia</taxon>
    </lineage>
</organism>
<dbReference type="GO" id="GO:0000981">
    <property type="term" value="F:DNA-binding transcription factor activity, RNA polymerase II-specific"/>
    <property type="evidence" value="ECO:0007669"/>
    <property type="project" value="TreeGrafter"/>
</dbReference>
<dbReference type="AlphaFoldDB" id="A0AAD9JHP2"/>
<keyword evidence="11" id="KW-1185">Reference proteome</keyword>
<dbReference type="Gene3D" id="4.10.280.10">
    <property type="entry name" value="Helix-loop-helix DNA-binding domain"/>
    <property type="match status" value="1"/>
</dbReference>
<evidence type="ECO:0000256" key="4">
    <source>
        <dbReference type="ARBA" id="ARBA00022902"/>
    </source>
</evidence>
<dbReference type="GO" id="GO:0061564">
    <property type="term" value="P:axon development"/>
    <property type="evidence" value="ECO:0007669"/>
    <property type="project" value="TreeGrafter"/>
</dbReference>
<sequence>MSATHFDQKAIVNFGENHGSSIHSRSMFDRQHSTPACEASSQYNDLYLRHCNTVSYPADVSRRTTERTGQQKTNISCHRRTSATSRGGAAGTCLMKETKLRRRSAANARERKRMMGLNVAFDHLRRVVPQMEHDRKLSKYDTIQMAQTYINALMALLEPEVGTNDVTETSANDSGCENMSP</sequence>
<dbReference type="FunFam" id="4.10.280.10:FF:000025">
    <property type="entry name" value="protein atonal homolog 7"/>
    <property type="match status" value="1"/>
</dbReference>
<proteinExistence type="predicted"/>
<dbReference type="SMART" id="SM00353">
    <property type="entry name" value="HLH"/>
    <property type="match status" value="1"/>
</dbReference>
<dbReference type="PROSITE" id="PS50888">
    <property type="entry name" value="BHLH"/>
    <property type="match status" value="1"/>
</dbReference>
<dbReference type="PANTHER" id="PTHR19290">
    <property type="entry name" value="BASIC HELIX-LOOP-HELIX PROTEIN NEUROGENIN-RELATED"/>
    <property type="match status" value="1"/>
</dbReference>
<feature type="region of interest" description="Disordered" evidence="8">
    <location>
        <begin position="62"/>
        <end position="89"/>
    </location>
</feature>
<dbReference type="PANTHER" id="PTHR19290:SF99">
    <property type="entry name" value="TRANSCRIPTION FACTOR ATOH7"/>
    <property type="match status" value="1"/>
</dbReference>
<evidence type="ECO:0000256" key="5">
    <source>
        <dbReference type="ARBA" id="ARBA00023015"/>
    </source>
</evidence>
<keyword evidence="6" id="KW-0804">Transcription</keyword>
<dbReference type="InterPro" id="IPR050359">
    <property type="entry name" value="bHLH_transcription_factors"/>
</dbReference>
<gene>
    <name evidence="10" type="ORF">NP493_2341g00030</name>
</gene>
<dbReference type="InterPro" id="IPR011598">
    <property type="entry name" value="bHLH_dom"/>
</dbReference>
<keyword evidence="2" id="KW-0217">Developmental protein</keyword>
<dbReference type="EMBL" id="JAODUO010002341">
    <property type="protein sequence ID" value="KAK2153179.1"/>
    <property type="molecule type" value="Genomic_DNA"/>
</dbReference>
<dbReference type="SUPFAM" id="SSF47459">
    <property type="entry name" value="HLH, helix-loop-helix DNA-binding domain"/>
    <property type="match status" value="1"/>
</dbReference>
<evidence type="ECO:0000313" key="11">
    <source>
        <dbReference type="Proteomes" id="UP001209878"/>
    </source>
</evidence>
<dbReference type="GO" id="GO:0005634">
    <property type="term" value="C:nucleus"/>
    <property type="evidence" value="ECO:0007669"/>
    <property type="project" value="UniProtKB-SubCell"/>
</dbReference>
<dbReference type="GO" id="GO:0007423">
    <property type="term" value="P:sensory organ development"/>
    <property type="evidence" value="ECO:0007669"/>
    <property type="project" value="TreeGrafter"/>
</dbReference>
<evidence type="ECO:0000256" key="3">
    <source>
        <dbReference type="ARBA" id="ARBA00022782"/>
    </source>
</evidence>
<evidence type="ECO:0000313" key="10">
    <source>
        <dbReference type="EMBL" id="KAK2153179.1"/>
    </source>
</evidence>
<keyword evidence="7" id="KW-0539">Nucleus</keyword>
<name>A0AAD9JHP2_RIDPI</name>
<reference evidence="10" key="1">
    <citation type="journal article" date="2023" name="Mol. Biol. Evol.">
        <title>Third-Generation Sequencing Reveals the Adaptive Role of the Epigenome in Three Deep-Sea Polychaetes.</title>
        <authorList>
            <person name="Perez M."/>
            <person name="Aroh O."/>
            <person name="Sun Y."/>
            <person name="Lan Y."/>
            <person name="Juniper S.K."/>
            <person name="Young C.R."/>
            <person name="Angers B."/>
            <person name="Qian P.Y."/>
        </authorList>
    </citation>
    <scope>NUCLEOTIDE SEQUENCE</scope>
    <source>
        <strain evidence="10">R07B-5</strain>
    </source>
</reference>
<accession>A0AAD9JHP2</accession>
<keyword evidence="3" id="KW-0221">Differentiation</keyword>
<evidence type="ECO:0000256" key="1">
    <source>
        <dbReference type="ARBA" id="ARBA00004123"/>
    </source>
</evidence>
<dbReference type="CDD" id="cd11430">
    <property type="entry name" value="bHLH_TS_ATOH1_like"/>
    <property type="match status" value="1"/>
</dbReference>
<evidence type="ECO:0000259" key="9">
    <source>
        <dbReference type="PROSITE" id="PS50888"/>
    </source>
</evidence>
<comment type="subcellular location">
    <subcellularLocation>
        <location evidence="1">Nucleus</location>
    </subcellularLocation>
</comment>
<dbReference type="GO" id="GO:0045944">
    <property type="term" value="P:positive regulation of transcription by RNA polymerase II"/>
    <property type="evidence" value="ECO:0007669"/>
    <property type="project" value="TreeGrafter"/>
</dbReference>
<dbReference type="Pfam" id="PF00010">
    <property type="entry name" value="HLH"/>
    <property type="match status" value="1"/>
</dbReference>
<feature type="compositionally biased region" description="Polar residues" evidence="8">
    <location>
        <begin position="67"/>
        <end position="76"/>
    </location>
</feature>
<dbReference type="GO" id="GO:0070888">
    <property type="term" value="F:E-box binding"/>
    <property type="evidence" value="ECO:0007669"/>
    <property type="project" value="TreeGrafter"/>
</dbReference>
<keyword evidence="4" id="KW-0524">Neurogenesis</keyword>
<evidence type="ECO:0000256" key="2">
    <source>
        <dbReference type="ARBA" id="ARBA00022473"/>
    </source>
</evidence>
<comment type="caution">
    <text evidence="10">The sequence shown here is derived from an EMBL/GenBank/DDBJ whole genome shotgun (WGS) entry which is preliminary data.</text>
</comment>
<dbReference type="InterPro" id="IPR036638">
    <property type="entry name" value="HLH_DNA-bd_sf"/>
</dbReference>
<evidence type="ECO:0000256" key="7">
    <source>
        <dbReference type="ARBA" id="ARBA00023242"/>
    </source>
</evidence>
<dbReference type="GO" id="GO:0046983">
    <property type="term" value="F:protein dimerization activity"/>
    <property type="evidence" value="ECO:0007669"/>
    <property type="project" value="InterPro"/>
</dbReference>
<protein>
    <recommendedName>
        <fullName evidence="9">BHLH domain-containing protein</fullName>
    </recommendedName>
</protein>
<dbReference type="Proteomes" id="UP001209878">
    <property type="component" value="Unassembled WGS sequence"/>
</dbReference>
<evidence type="ECO:0000256" key="6">
    <source>
        <dbReference type="ARBA" id="ARBA00023163"/>
    </source>
</evidence>
<evidence type="ECO:0000256" key="8">
    <source>
        <dbReference type="SAM" id="MobiDB-lite"/>
    </source>
</evidence>